<protein>
    <submittedName>
        <fullName evidence="5">Extracellular solute-binding protein</fullName>
    </submittedName>
</protein>
<reference evidence="5 6" key="1">
    <citation type="submission" date="2020-09" db="EMBL/GenBank/DDBJ databases">
        <title>A novel species.</title>
        <authorList>
            <person name="Gao J."/>
        </authorList>
    </citation>
    <scope>NUCLEOTIDE SEQUENCE [LARGE SCALE GENOMIC DNA]</scope>
    <source>
        <strain evidence="5 6">CRXT-Y-14</strain>
    </source>
</reference>
<proteinExistence type="inferred from homology"/>
<comment type="similarity">
    <text evidence="1">Belongs to the bacterial solute-binding protein 1 family.</text>
</comment>
<sequence length="424" mass="45496">MRRKGTTVNAPAGPFGRPLAALATVVALVLVVAGCGTGDPSGSARTERVTSLTVLDYYTDTTEHAHWGELLTSCGKKAGVTIEHRSVPGPSLVPTVVRQATAGTLPDLLMLDNPDLQEIARSGVLTPLRTYGIRTDGFVSGIVSAGTYQGEVYGLAPTVNTLALYYNKDMLAEAGVTVPRTWNELREAARATTRPGRHGLAVDADASFESTFQFLPFLWSNGGDEQRLDTPQAAAALRLWTDLVRDGSMSRSVLTWNQANVHEQFLGGKAAMMVNGPWRMTELEKAKGLRWGVAPLPVPRAGTSLVTPLGGEVWTVPRNDSQARRIKAAQVLDCLNDPTSMQTLATWHHTVPSRKDVAARYAKQVPSMAAFVESVRGARARTRELGPAWPKTATAIQTAVQAAVSGRQTPEEALRHAQRTATGS</sequence>
<keyword evidence="6" id="KW-1185">Reference proteome</keyword>
<dbReference type="PANTHER" id="PTHR30061">
    <property type="entry name" value="MALTOSE-BINDING PERIPLASMIC PROTEIN"/>
    <property type="match status" value="1"/>
</dbReference>
<dbReference type="Proteomes" id="UP000516428">
    <property type="component" value="Chromosome"/>
</dbReference>
<evidence type="ECO:0000256" key="1">
    <source>
        <dbReference type="ARBA" id="ARBA00008520"/>
    </source>
</evidence>
<dbReference type="GO" id="GO:0015768">
    <property type="term" value="P:maltose transport"/>
    <property type="evidence" value="ECO:0007669"/>
    <property type="project" value="TreeGrafter"/>
</dbReference>
<dbReference type="GO" id="GO:1901982">
    <property type="term" value="F:maltose binding"/>
    <property type="evidence" value="ECO:0007669"/>
    <property type="project" value="TreeGrafter"/>
</dbReference>
<keyword evidence="3" id="KW-0732">Signal</keyword>
<dbReference type="GO" id="GO:0055052">
    <property type="term" value="C:ATP-binding cassette (ABC) transporter complex, substrate-binding subunit-containing"/>
    <property type="evidence" value="ECO:0007669"/>
    <property type="project" value="TreeGrafter"/>
</dbReference>
<dbReference type="Pfam" id="PF13416">
    <property type="entry name" value="SBP_bac_8"/>
    <property type="match status" value="1"/>
</dbReference>
<feature type="region of interest" description="Disordered" evidence="4">
    <location>
        <begin position="405"/>
        <end position="424"/>
    </location>
</feature>
<dbReference type="PANTHER" id="PTHR30061:SF50">
    <property type="entry name" value="MALTOSE_MALTODEXTRIN-BINDING PERIPLASMIC PROTEIN"/>
    <property type="match status" value="1"/>
</dbReference>
<evidence type="ECO:0000313" key="5">
    <source>
        <dbReference type="EMBL" id="QNS08448.1"/>
    </source>
</evidence>
<name>A0A7H1BI93_9ACTN</name>
<dbReference type="PROSITE" id="PS51257">
    <property type="entry name" value="PROKAR_LIPOPROTEIN"/>
    <property type="match status" value="1"/>
</dbReference>
<dbReference type="Gene3D" id="3.40.190.10">
    <property type="entry name" value="Periplasmic binding protein-like II"/>
    <property type="match status" value="2"/>
</dbReference>
<keyword evidence="2" id="KW-0813">Transport</keyword>
<gene>
    <name evidence="5" type="ORF">IAG42_00265</name>
</gene>
<evidence type="ECO:0000313" key="6">
    <source>
        <dbReference type="Proteomes" id="UP000516428"/>
    </source>
</evidence>
<evidence type="ECO:0000256" key="2">
    <source>
        <dbReference type="ARBA" id="ARBA00022448"/>
    </source>
</evidence>
<evidence type="ECO:0000256" key="3">
    <source>
        <dbReference type="ARBA" id="ARBA00022729"/>
    </source>
</evidence>
<dbReference type="InterPro" id="IPR006059">
    <property type="entry name" value="SBP"/>
</dbReference>
<accession>A0A7H1BI93</accession>
<evidence type="ECO:0000256" key="4">
    <source>
        <dbReference type="SAM" id="MobiDB-lite"/>
    </source>
</evidence>
<organism evidence="5 6">
    <name type="scientific">Streptomyces xanthii</name>
    <dbReference type="NCBI Taxonomy" id="2768069"/>
    <lineage>
        <taxon>Bacteria</taxon>
        <taxon>Bacillati</taxon>
        <taxon>Actinomycetota</taxon>
        <taxon>Actinomycetes</taxon>
        <taxon>Kitasatosporales</taxon>
        <taxon>Streptomycetaceae</taxon>
        <taxon>Streptomyces</taxon>
    </lineage>
</organism>
<dbReference type="AlphaFoldDB" id="A0A7H1BI93"/>
<dbReference type="KEGG" id="sxn:IAG42_00265"/>
<dbReference type="GO" id="GO:0042956">
    <property type="term" value="P:maltodextrin transmembrane transport"/>
    <property type="evidence" value="ECO:0007669"/>
    <property type="project" value="TreeGrafter"/>
</dbReference>
<dbReference type="SUPFAM" id="SSF53850">
    <property type="entry name" value="Periplasmic binding protein-like II"/>
    <property type="match status" value="1"/>
</dbReference>
<dbReference type="EMBL" id="CP061281">
    <property type="protein sequence ID" value="QNS08448.1"/>
    <property type="molecule type" value="Genomic_DNA"/>
</dbReference>